<keyword evidence="4" id="KW-0408">Iron</keyword>
<evidence type="ECO:0000313" key="7">
    <source>
        <dbReference type="Proteomes" id="UP000596857"/>
    </source>
</evidence>
<dbReference type="Pfam" id="PF12831">
    <property type="entry name" value="FAD_oxidored"/>
    <property type="match status" value="2"/>
</dbReference>
<keyword evidence="1" id="KW-0004">4Fe-4S</keyword>
<evidence type="ECO:0000256" key="4">
    <source>
        <dbReference type="ARBA" id="ARBA00023004"/>
    </source>
</evidence>
<sequence>MGTRLKLSIKAMFTKRDGREQQMEHAERYSGGVVNHSSFGGAYAGRYDVIVAGLGTAGAIAAITAARQGLKVLGVERLHGMGGTGTAGAVWSYYYGSRGGISEPLDEQVLTLAAGCFTPSQGVNGEAKMIVMEQEVIQLGADLRYESTITGVLRRGKRVCGIEWISPEGRFTADSEVVIDCTGDAHVCAHAGAGMYCGRKMDGQLQPFSNVWLQLENGQVNCRHTDSGYADPGDALALSQAILTSATVSTHLKDTYTERDRWLRLAPLTGIREGRLIEGEAQVTLECVLNDIHTTEPLYYAYAHVDLHSKDTAFESEVLQKWSVACSMWGHKLSVPVPLGALIPRGMEGLLVAGRCLAVDHDLATCVRMKRDMQKAGEAAANAAYLSITRKVPLREVPYPELSALLTATGCLQASGHNTGPAWLGAPESIREGMSSAHPGLSIWSAVRMGGSIHAALRAWMTQVPESDLSKHSAFALALLGYASSAPVLRKLARVKDPFVPQTRLVHKRGHGRGYSAILLLGLLADKDAADLLYTLLEEPVEAFPDPDASEASETPAEVHFQYVSFAVAALARIGDRHSDTRCPTAEAYCKLLHRKDLGFEVALPGAPHIPYDMLPKIRLCIEQTILRWDIGPLSWR</sequence>
<dbReference type="InterPro" id="IPR039650">
    <property type="entry name" value="HdrA-like"/>
</dbReference>
<keyword evidence="2" id="KW-0479">Metal-binding</keyword>
<evidence type="ECO:0000256" key="1">
    <source>
        <dbReference type="ARBA" id="ARBA00022485"/>
    </source>
</evidence>
<gene>
    <name evidence="6" type="ORF">GC101_25670</name>
</gene>
<evidence type="ECO:0000256" key="3">
    <source>
        <dbReference type="ARBA" id="ARBA00023002"/>
    </source>
</evidence>
<reference evidence="6 7" key="1">
    <citation type="submission" date="2019-10" db="EMBL/GenBank/DDBJ databases">
        <title>Description of Paenibacillus terricola sp. nov.</title>
        <authorList>
            <person name="Carlier A."/>
            <person name="Qi S."/>
        </authorList>
    </citation>
    <scope>NUCLEOTIDE SEQUENCE [LARGE SCALE GENOMIC DNA]</scope>
    <source>
        <strain evidence="6 7">LMG 31459</strain>
    </source>
</reference>
<keyword evidence="7" id="KW-1185">Reference proteome</keyword>
<organism evidence="6 7">
    <name type="scientific">Paenibacillus phytohabitans</name>
    <dbReference type="NCBI Taxonomy" id="2654978"/>
    <lineage>
        <taxon>Bacteria</taxon>
        <taxon>Bacillati</taxon>
        <taxon>Bacillota</taxon>
        <taxon>Bacilli</taxon>
        <taxon>Bacillales</taxon>
        <taxon>Paenibacillaceae</taxon>
        <taxon>Paenibacillus</taxon>
    </lineage>
</organism>
<protein>
    <submittedName>
        <fullName evidence="6">FAD-dependent oxidoreductase</fullName>
    </submittedName>
</protein>
<dbReference type="Proteomes" id="UP000596857">
    <property type="component" value="Unassembled WGS sequence"/>
</dbReference>
<evidence type="ECO:0000313" key="6">
    <source>
        <dbReference type="EMBL" id="NOU82260.1"/>
    </source>
</evidence>
<keyword evidence="3" id="KW-0560">Oxidoreductase</keyword>
<evidence type="ECO:0000256" key="5">
    <source>
        <dbReference type="ARBA" id="ARBA00023014"/>
    </source>
</evidence>
<dbReference type="Gene3D" id="3.50.50.60">
    <property type="entry name" value="FAD/NAD(P)-binding domain"/>
    <property type="match status" value="1"/>
</dbReference>
<comment type="caution">
    <text evidence="6">The sequence shown here is derived from an EMBL/GenBank/DDBJ whole genome shotgun (WGS) entry which is preliminary data.</text>
</comment>
<dbReference type="PANTHER" id="PTHR43498">
    <property type="entry name" value="FERREDOXIN:COB-COM HETERODISULFIDE REDUCTASE SUBUNIT A"/>
    <property type="match status" value="1"/>
</dbReference>
<proteinExistence type="predicted"/>
<keyword evidence="5" id="KW-0411">Iron-sulfur</keyword>
<accession>A0ABX1YMH8</accession>
<dbReference type="EMBL" id="WHOB01000069">
    <property type="protein sequence ID" value="NOU82260.1"/>
    <property type="molecule type" value="Genomic_DNA"/>
</dbReference>
<name>A0ABX1YMH8_9BACL</name>
<dbReference type="InterPro" id="IPR036188">
    <property type="entry name" value="FAD/NAD-bd_sf"/>
</dbReference>
<dbReference type="SUPFAM" id="SSF51905">
    <property type="entry name" value="FAD/NAD(P)-binding domain"/>
    <property type="match status" value="1"/>
</dbReference>
<evidence type="ECO:0000256" key="2">
    <source>
        <dbReference type="ARBA" id="ARBA00022723"/>
    </source>
</evidence>
<dbReference type="PANTHER" id="PTHR43498:SF1">
    <property type="entry name" value="COB--COM HETERODISULFIDE REDUCTASE IRON-SULFUR SUBUNIT A"/>
    <property type="match status" value="1"/>
</dbReference>